<dbReference type="InterPro" id="IPR001173">
    <property type="entry name" value="Glyco_trans_2-like"/>
</dbReference>
<protein>
    <submittedName>
        <fullName evidence="2">Glycosyltransferase family 2 protein</fullName>
    </submittedName>
</protein>
<organism evidence="2">
    <name type="scientific">Flavobacterium sp. WC2416</name>
    <dbReference type="NCBI Taxonomy" id="3234141"/>
    <lineage>
        <taxon>Bacteria</taxon>
        <taxon>Pseudomonadati</taxon>
        <taxon>Bacteroidota</taxon>
        <taxon>Flavobacteriia</taxon>
        <taxon>Flavobacteriales</taxon>
        <taxon>Flavobacteriaceae</taxon>
        <taxon>Flavobacterium</taxon>
    </lineage>
</organism>
<dbReference type="PANTHER" id="PTHR43685:SF2">
    <property type="entry name" value="GLYCOSYLTRANSFERASE 2-LIKE DOMAIN-CONTAINING PROTEIN"/>
    <property type="match status" value="1"/>
</dbReference>
<name>A0AB39WB80_9FLAO</name>
<dbReference type="InterPro" id="IPR029044">
    <property type="entry name" value="Nucleotide-diphossugar_trans"/>
</dbReference>
<dbReference type="RefSeq" id="WP_369769529.1">
    <property type="nucleotide sequence ID" value="NZ_CP165626.1"/>
</dbReference>
<dbReference type="CDD" id="cd00761">
    <property type="entry name" value="Glyco_tranf_GTA_type"/>
    <property type="match status" value="1"/>
</dbReference>
<evidence type="ECO:0000259" key="1">
    <source>
        <dbReference type="Pfam" id="PF00535"/>
    </source>
</evidence>
<dbReference type="Pfam" id="PF00535">
    <property type="entry name" value="Glycos_transf_2"/>
    <property type="match status" value="1"/>
</dbReference>
<feature type="domain" description="Glycosyltransferase 2-like" evidence="1">
    <location>
        <begin position="9"/>
        <end position="137"/>
    </location>
</feature>
<gene>
    <name evidence="2" type="ORF">AB3G39_15530</name>
</gene>
<reference evidence="2" key="1">
    <citation type="submission" date="2024-07" db="EMBL/GenBank/DDBJ databases">
        <authorList>
            <person name="Biller S.J."/>
        </authorList>
    </citation>
    <scope>NUCLEOTIDE SEQUENCE</scope>
    <source>
        <strain evidence="2">WC2416</strain>
    </source>
</reference>
<dbReference type="PANTHER" id="PTHR43685">
    <property type="entry name" value="GLYCOSYLTRANSFERASE"/>
    <property type="match status" value="1"/>
</dbReference>
<proteinExistence type="predicted"/>
<dbReference type="AlphaFoldDB" id="A0AB39WB80"/>
<dbReference type="SUPFAM" id="SSF53448">
    <property type="entry name" value="Nucleotide-diphospho-sugar transferases"/>
    <property type="match status" value="1"/>
</dbReference>
<accession>A0AB39WB80</accession>
<sequence length="318" mass="37158">MPDIPKIAIIIPVYNREHLLSFTLNSITSQTFTDWECILVDDRSTDNSFKVMEEYQKKDNRIKVYKRPLELNKGANACRNFGFTKSSASNIKWFDSDDIMLSNHLEIAFHTLVDNNLDFVVTDTLNFDHVTNEFLGKTYNFDRKKIIDTENFALNRIGWITDDFLGTREIVNNIKFNENIITDGDEYNFFVRLLHYSIKGVFINKVLTHRRIHNDTLTGQNGEDTANYSTKIAKLKLLTALDLVFYKDVKLIRWFLSGYMRYSFELAQDNKRVPYKGQAFKLICNYYSFSKGIAFIAALISGKYFNKGYNIMKYARKL</sequence>
<dbReference type="EMBL" id="CP165626">
    <property type="protein sequence ID" value="XDU98557.1"/>
    <property type="molecule type" value="Genomic_DNA"/>
</dbReference>
<dbReference type="InterPro" id="IPR050834">
    <property type="entry name" value="Glycosyltransf_2"/>
</dbReference>
<evidence type="ECO:0000313" key="2">
    <source>
        <dbReference type="EMBL" id="XDU98557.1"/>
    </source>
</evidence>
<dbReference type="Gene3D" id="3.90.550.10">
    <property type="entry name" value="Spore Coat Polysaccharide Biosynthesis Protein SpsA, Chain A"/>
    <property type="match status" value="1"/>
</dbReference>